<dbReference type="AlphaFoldDB" id="A0A918INM9"/>
<feature type="compositionally biased region" description="Low complexity" evidence="1">
    <location>
        <begin position="1"/>
        <end position="18"/>
    </location>
</feature>
<evidence type="ECO:0000256" key="1">
    <source>
        <dbReference type="SAM" id="MobiDB-lite"/>
    </source>
</evidence>
<keyword evidence="3" id="KW-1185">Reference proteome</keyword>
<protein>
    <submittedName>
        <fullName evidence="2">Uncharacterized protein</fullName>
    </submittedName>
</protein>
<sequence>MDISPLGFPGPRFPGGPLSVSAARDSSMTIMDMARHGIDEQRIDEALQRKLAHVSDSLLHTPQP</sequence>
<accession>A0A918INM9</accession>
<reference evidence="2" key="2">
    <citation type="submission" date="2020-09" db="EMBL/GenBank/DDBJ databases">
        <authorList>
            <person name="Sun Q."/>
            <person name="Ohkuma M."/>
        </authorList>
    </citation>
    <scope>NUCLEOTIDE SEQUENCE</scope>
    <source>
        <strain evidence="2">JCM 4714</strain>
    </source>
</reference>
<evidence type="ECO:0000313" key="3">
    <source>
        <dbReference type="Proteomes" id="UP000655443"/>
    </source>
</evidence>
<reference evidence="2" key="1">
    <citation type="journal article" date="2014" name="Int. J. Syst. Evol. Microbiol.">
        <title>Complete genome sequence of Corynebacterium casei LMG S-19264T (=DSM 44701T), isolated from a smear-ripened cheese.</title>
        <authorList>
            <consortium name="US DOE Joint Genome Institute (JGI-PGF)"/>
            <person name="Walter F."/>
            <person name="Albersmeier A."/>
            <person name="Kalinowski J."/>
            <person name="Ruckert C."/>
        </authorList>
    </citation>
    <scope>NUCLEOTIDE SEQUENCE</scope>
    <source>
        <strain evidence="2">JCM 4714</strain>
    </source>
</reference>
<proteinExistence type="predicted"/>
<dbReference type="EMBL" id="BMVG01000091">
    <property type="protein sequence ID" value="GGW24487.1"/>
    <property type="molecule type" value="Genomic_DNA"/>
</dbReference>
<dbReference type="Proteomes" id="UP000655443">
    <property type="component" value="Unassembled WGS sequence"/>
</dbReference>
<feature type="region of interest" description="Disordered" evidence="1">
    <location>
        <begin position="1"/>
        <end position="21"/>
    </location>
</feature>
<gene>
    <name evidence="2" type="ORF">GCM10010339_94290</name>
</gene>
<name>A0A918INM9_9ACTN</name>
<comment type="caution">
    <text evidence="2">The sequence shown here is derived from an EMBL/GenBank/DDBJ whole genome shotgun (WGS) entry which is preliminary data.</text>
</comment>
<evidence type="ECO:0000313" key="2">
    <source>
        <dbReference type="EMBL" id="GGW24487.1"/>
    </source>
</evidence>
<organism evidence="2 3">
    <name type="scientific">Streptomyces alanosinicus</name>
    <dbReference type="NCBI Taxonomy" id="68171"/>
    <lineage>
        <taxon>Bacteria</taxon>
        <taxon>Bacillati</taxon>
        <taxon>Actinomycetota</taxon>
        <taxon>Actinomycetes</taxon>
        <taxon>Kitasatosporales</taxon>
        <taxon>Streptomycetaceae</taxon>
        <taxon>Streptomyces</taxon>
    </lineage>
</organism>